<proteinExistence type="predicted"/>
<dbReference type="AlphaFoldDB" id="A0AAN8SEP3"/>
<feature type="region of interest" description="Disordered" evidence="1">
    <location>
        <begin position="1"/>
        <end position="90"/>
    </location>
</feature>
<dbReference type="Proteomes" id="UP001372834">
    <property type="component" value="Unassembled WGS sequence"/>
</dbReference>
<evidence type="ECO:0000256" key="1">
    <source>
        <dbReference type="SAM" id="MobiDB-lite"/>
    </source>
</evidence>
<evidence type="ECO:0000313" key="3">
    <source>
        <dbReference type="Proteomes" id="UP001372834"/>
    </source>
</evidence>
<evidence type="ECO:0000313" key="2">
    <source>
        <dbReference type="EMBL" id="KAK6645089.1"/>
    </source>
</evidence>
<reference evidence="2 3" key="1">
    <citation type="submission" date="2023-10" db="EMBL/GenBank/DDBJ databases">
        <title>Genomes of two closely related lineages of the louse Polyplax serrata with different host specificities.</title>
        <authorList>
            <person name="Martinu J."/>
            <person name="Tarabai H."/>
            <person name="Stefka J."/>
            <person name="Hypsa V."/>
        </authorList>
    </citation>
    <scope>NUCLEOTIDE SEQUENCE [LARGE SCALE GENOMIC DNA]</scope>
    <source>
        <strain evidence="2">HR10_N</strain>
    </source>
</reference>
<feature type="compositionally biased region" description="Basic and acidic residues" evidence="1">
    <location>
        <begin position="55"/>
        <end position="64"/>
    </location>
</feature>
<accession>A0AAN8SEP3</accession>
<gene>
    <name evidence="2" type="ORF">RUM43_001365</name>
</gene>
<name>A0AAN8SEP3_POLSC</name>
<protein>
    <submittedName>
        <fullName evidence="2">Uncharacterized protein</fullName>
    </submittedName>
</protein>
<sequence length="90" mass="10066">MAHFVTGLQPALVESAHRSHQGHMTPGHQGHAMPAHQGHVPPMHQGTHHHGSHSYLREKKHPATSEHPQVQNTGERAEVKTQYRNDTLLM</sequence>
<organism evidence="2 3">
    <name type="scientific">Polyplax serrata</name>
    <name type="common">Common mouse louse</name>
    <dbReference type="NCBI Taxonomy" id="468196"/>
    <lineage>
        <taxon>Eukaryota</taxon>
        <taxon>Metazoa</taxon>
        <taxon>Ecdysozoa</taxon>
        <taxon>Arthropoda</taxon>
        <taxon>Hexapoda</taxon>
        <taxon>Insecta</taxon>
        <taxon>Pterygota</taxon>
        <taxon>Neoptera</taxon>
        <taxon>Paraneoptera</taxon>
        <taxon>Psocodea</taxon>
        <taxon>Troctomorpha</taxon>
        <taxon>Phthiraptera</taxon>
        <taxon>Anoplura</taxon>
        <taxon>Polyplacidae</taxon>
        <taxon>Polyplax</taxon>
    </lineage>
</organism>
<dbReference type="EMBL" id="JAWJWE010000001">
    <property type="protein sequence ID" value="KAK6645089.1"/>
    <property type="molecule type" value="Genomic_DNA"/>
</dbReference>
<comment type="caution">
    <text evidence="2">The sequence shown here is derived from an EMBL/GenBank/DDBJ whole genome shotgun (WGS) entry which is preliminary data.</text>
</comment>